<dbReference type="Proteomes" id="UP000807306">
    <property type="component" value="Unassembled WGS sequence"/>
</dbReference>
<evidence type="ECO:0000313" key="3">
    <source>
        <dbReference type="EMBL" id="KAF9532963.1"/>
    </source>
</evidence>
<feature type="transmembrane region" description="Helical" evidence="2">
    <location>
        <begin position="204"/>
        <end position="224"/>
    </location>
</feature>
<feature type="transmembrane region" description="Helical" evidence="2">
    <location>
        <begin position="171"/>
        <end position="198"/>
    </location>
</feature>
<evidence type="ECO:0000313" key="4">
    <source>
        <dbReference type="Proteomes" id="UP000807306"/>
    </source>
</evidence>
<proteinExistence type="predicted"/>
<dbReference type="PANTHER" id="PTHR34391">
    <property type="entry name" value="UPF0658 GOLGI APPARATUS MEMBRANE PROTEIN C1952.10C-RELATED"/>
    <property type="match status" value="1"/>
</dbReference>
<keyword evidence="2" id="KW-0472">Membrane</keyword>
<evidence type="ECO:0000256" key="2">
    <source>
        <dbReference type="SAM" id="Phobius"/>
    </source>
</evidence>
<feature type="transmembrane region" description="Helical" evidence="2">
    <location>
        <begin position="46"/>
        <end position="67"/>
    </location>
</feature>
<feature type="transmembrane region" description="Helical" evidence="2">
    <location>
        <begin position="268"/>
        <end position="292"/>
    </location>
</feature>
<keyword evidence="2" id="KW-0812">Transmembrane</keyword>
<keyword evidence="2" id="KW-1133">Transmembrane helix</keyword>
<dbReference type="PANTHER" id="PTHR34391:SF1">
    <property type="entry name" value="UPF0658 GOLGI APPARATUS MEMBRANE PROTEIN C1952.10C-RELATED"/>
    <property type="match status" value="1"/>
</dbReference>
<feature type="transmembrane region" description="Helical" evidence="2">
    <location>
        <begin position="131"/>
        <end position="150"/>
    </location>
</feature>
<dbReference type="EMBL" id="MU157830">
    <property type="protein sequence ID" value="KAF9532963.1"/>
    <property type="molecule type" value="Genomic_DNA"/>
</dbReference>
<reference evidence="3" key="1">
    <citation type="submission" date="2020-11" db="EMBL/GenBank/DDBJ databases">
        <authorList>
            <consortium name="DOE Joint Genome Institute"/>
            <person name="Ahrendt S."/>
            <person name="Riley R."/>
            <person name="Andreopoulos W."/>
            <person name="Labutti K."/>
            <person name="Pangilinan J."/>
            <person name="Ruiz-Duenas F.J."/>
            <person name="Barrasa J.M."/>
            <person name="Sanchez-Garcia M."/>
            <person name="Camarero S."/>
            <person name="Miyauchi S."/>
            <person name="Serrano A."/>
            <person name="Linde D."/>
            <person name="Babiker R."/>
            <person name="Drula E."/>
            <person name="Ayuso-Fernandez I."/>
            <person name="Pacheco R."/>
            <person name="Padilla G."/>
            <person name="Ferreira P."/>
            <person name="Barriuso J."/>
            <person name="Kellner H."/>
            <person name="Castanera R."/>
            <person name="Alfaro M."/>
            <person name="Ramirez L."/>
            <person name="Pisabarro A.G."/>
            <person name="Kuo A."/>
            <person name="Tritt A."/>
            <person name="Lipzen A."/>
            <person name="He G."/>
            <person name="Yan M."/>
            <person name="Ng V."/>
            <person name="Cullen D."/>
            <person name="Martin F."/>
            <person name="Rosso M.-N."/>
            <person name="Henrissat B."/>
            <person name="Hibbett D."/>
            <person name="Martinez A.T."/>
            <person name="Grigoriev I.V."/>
        </authorList>
    </citation>
    <scope>NUCLEOTIDE SEQUENCE</scope>
    <source>
        <strain evidence="3">CBS 506.95</strain>
    </source>
</reference>
<dbReference type="InterPro" id="IPR040410">
    <property type="entry name" value="UPF0658_Golgi"/>
</dbReference>
<evidence type="ECO:0000256" key="1">
    <source>
        <dbReference type="SAM" id="MobiDB-lite"/>
    </source>
</evidence>
<comment type="caution">
    <text evidence="3">The sequence shown here is derived from an EMBL/GenBank/DDBJ whole genome shotgun (WGS) entry which is preliminary data.</text>
</comment>
<feature type="region of interest" description="Disordered" evidence="1">
    <location>
        <begin position="314"/>
        <end position="340"/>
    </location>
</feature>
<organism evidence="3 4">
    <name type="scientific">Crepidotus variabilis</name>
    <dbReference type="NCBI Taxonomy" id="179855"/>
    <lineage>
        <taxon>Eukaryota</taxon>
        <taxon>Fungi</taxon>
        <taxon>Dikarya</taxon>
        <taxon>Basidiomycota</taxon>
        <taxon>Agaricomycotina</taxon>
        <taxon>Agaricomycetes</taxon>
        <taxon>Agaricomycetidae</taxon>
        <taxon>Agaricales</taxon>
        <taxon>Agaricineae</taxon>
        <taxon>Crepidotaceae</taxon>
        <taxon>Crepidotus</taxon>
    </lineage>
</organism>
<accession>A0A9P6EQB9</accession>
<dbReference type="GO" id="GO:0005794">
    <property type="term" value="C:Golgi apparatus"/>
    <property type="evidence" value="ECO:0007669"/>
    <property type="project" value="TreeGrafter"/>
</dbReference>
<name>A0A9P6EQB9_9AGAR</name>
<feature type="transmembrane region" description="Helical" evidence="2">
    <location>
        <begin position="14"/>
        <end position="34"/>
    </location>
</feature>
<sequence>MAVEPLLATRAQRAFMGTKAIIVIAMIATTFAFVDEHVKLRSNARYQTLPCYLALFGLAEVFELFMAFDALRMRNVIQLVGLLFFHLALLIFAALQIGQTKTALVTRGDDCTNDFVGCGGPGTLWAKVEPYLIVAPCIIAASWISMLFFIKKLYSEFGYLILTLEAMYQYYQVLICLLKFDFFFFAGVTMQLLILVLQRDTAEFGVTIAAVPVVLALLILCGIAVQREIKWIMTVSLVLMLAASSYFFKLYRYYSPKTQELYVTTRGTLTVFTIIAFLMLITSFIIGIRCYLDFDHGLQYSKTESVPTRPALSGYSSNNNMAEKPNSTSGAPLGRRISIE</sequence>
<gene>
    <name evidence="3" type="ORF">CPB83DRAFT_846682</name>
</gene>
<feature type="transmembrane region" description="Helical" evidence="2">
    <location>
        <begin position="231"/>
        <end position="248"/>
    </location>
</feature>
<dbReference type="AlphaFoldDB" id="A0A9P6EQB9"/>
<dbReference type="OrthoDB" id="2448307at2759"/>
<feature type="transmembrane region" description="Helical" evidence="2">
    <location>
        <begin position="79"/>
        <end position="98"/>
    </location>
</feature>
<keyword evidence="4" id="KW-1185">Reference proteome</keyword>
<feature type="compositionally biased region" description="Polar residues" evidence="1">
    <location>
        <begin position="314"/>
        <end position="330"/>
    </location>
</feature>
<protein>
    <submittedName>
        <fullName evidence="3">Uncharacterized protein</fullName>
    </submittedName>
</protein>